<gene>
    <name evidence="4" type="ordered locus">HCH_06445</name>
</gene>
<reference evidence="4 5" key="1">
    <citation type="journal article" date="2005" name="Nucleic Acids Res.">
        <title>Genomic blueprint of Hahella chejuensis, a marine microbe producing an algicidal agent.</title>
        <authorList>
            <person name="Jeong H."/>
            <person name="Yim J.H."/>
            <person name="Lee C."/>
            <person name="Choi S.-H."/>
            <person name="Park Y.K."/>
            <person name="Yoon S.H."/>
            <person name="Hur C.-G."/>
            <person name="Kang H.-Y."/>
            <person name="Kim D."/>
            <person name="Lee H.H."/>
            <person name="Park K.H."/>
            <person name="Park S.-H."/>
            <person name="Park H.-S."/>
            <person name="Lee H.K."/>
            <person name="Oh T.K."/>
            <person name="Kim J.F."/>
        </authorList>
    </citation>
    <scope>NUCLEOTIDE SEQUENCE [LARGE SCALE GENOMIC DNA]</scope>
    <source>
        <strain evidence="4 5">KCTC 2396</strain>
    </source>
</reference>
<dbReference type="AlphaFoldDB" id="Q2S8D4"/>
<dbReference type="PRINTS" id="PR01415">
    <property type="entry name" value="ANKYRIN"/>
</dbReference>
<dbReference type="eggNOG" id="COG0666">
    <property type="taxonomic scope" value="Bacteria"/>
</dbReference>
<feature type="repeat" description="ANK" evidence="3">
    <location>
        <begin position="74"/>
        <end position="106"/>
    </location>
</feature>
<dbReference type="Pfam" id="PF00023">
    <property type="entry name" value="Ank"/>
    <property type="match status" value="1"/>
</dbReference>
<keyword evidence="1" id="KW-0677">Repeat</keyword>
<proteinExistence type="predicted"/>
<feature type="repeat" description="ANK" evidence="3">
    <location>
        <begin position="140"/>
        <end position="172"/>
    </location>
</feature>
<dbReference type="Proteomes" id="UP000000238">
    <property type="component" value="Chromosome"/>
</dbReference>
<dbReference type="RefSeq" id="WP_011400142.1">
    <property type="nucleotide sequence ID" value="NC_007645.1"/>
</dbReference>
<dbReference type="STRING" id="349521.HCH_06445"/>
<dbReference type="Pfam" id="PF12796">
    <property type="entry name" value="Ank_2"/>
    <property type="match status" value="2"/>
</dbReference>
<evidence type="ECO:0000256" key="3">
    <source>
        <dbReference type="PROSITE-ProRule" id="PRU00023"/>
    </source>
</evidence>
<evidence type="ECO:0000313" key="5">
    <source>
        <dbReference type="Proteomes" id="UP000000238"/>
    </source>
</evidence>
<accession>Q2S8D4</accession>
<sequence length="363" mass="39091">MDLNKALITAAVMEDLDGLKQLLQDNPGLDVDTRSPFAATERNTPLIIAAGNGDAAMLTFLQAQGADINIQGKNGATALAMAVEWRRSDIFERLLETGADVDLAMDDGTTPLMKAAAYGLPDLAKQLLQHGAKANHSRSDGWTPLMLASHSGNEEVATLLLAHGAEADHQESNGRTPLMAACFKGHIRIVEVLLAHGANSGLQDAGGATALSEASERGHQAIVALLQTSGAAGPLKPSFLEVAREKEKRHYADLSKDAQQAFENLLKWLTAKAKTWAKKVDASQLDAVNDDSVENIWLYYLADKLYEKVAALDDAVQQELIVYARALDAVDHGDGMLSSYLKTVFMDMLKALVAPQRYASLYL</sequence>
<organism evidence="4 5">
    <name type="scientific">Hahella chejuensis (strain KCTC 2396)</name>
    <dbReference type="NCBI Taxonomy" id="349521"/>
    <lineage>
        <taxon>Bacteria</taxon>
        <taxon>Pseudomonadati</taxon>
        <taxon>Pseudomonadota</taxon>
        <taxon>Gammaproteobacteria</taxon>
        <taxon>Oceanospirillales</taxon>
        <taxon>Hahellaceae</taxon>
        <taxon>Hahella</taxon>
    </lineage>
</organism>
<dbReference type="PANTHER" id="PTHR24198:SF165">
    <property type="entry name" value="ANKYRIN REPEAT-CONTAINING PROTEIN-RELATED"/>
    <property type="match status" value="1"/>
</dbReference>
<keyword evidence="2 3" id="KW-0040">ANK repeat</keyword>
<dbReference type="PROSITE" id="PS50088">
    <property type="entry name" value="ANK_REPEAT"/>
    <property type="match status" value="5"/>
</dbReference>
<evidence type="ECO:0000313" key="4">
    <source>
        <dbReference type="EMBL" id="ABC33090.1"/>
    </source>
</evidence>
<dbReference type="PANTHER" id="PTHR24198">
    <property type="entry name" value="ANKYRIN REPEAT AND PROTEIN KINASE DOMAIN-CONTAINING PROTEIN"/>
    <property type="match status" value="1"/>
</dbReference>
<dbReference type="Gene3D" id="1.25.40.20">
    <property type="entry name" value="Ankyrin repeat-containing domain"/>
    <property type="match status" value="3"/>
</dbReference>
<feature type="repeat" description="ANK" evidence="3">
    <location>
        <begin position="107"/>
        <end position="139"/>
    </location>
</feature>
<dbReference type="HOGENOM" id="CLU_762402_0_0_6"/>
<keyword evidence="5" id="KW-1185">Reference proteome</keyword>
<name>Q2S8D4_HAHCH</name>
<dbReference type="OrthoDB" id="6078309at2"/>
<dbReference type="EMBL" id="CP000155">
    <property type="protein sequence ID" value="ABC33090.1"/>
    <property type="molecule type" value="Genomic_DNA"/>
</dbReference>
<dbReference type="SMART" id="SM00248">
    <property type="entry name" value="ANK"/>
    <property type="match status" value="7"/>
</dbReference>
<evidence type="ECO:0000256" key="1">
    <source>
        <dbReference type="ARBA" id="ARBA00022737"/>
    </source>
</evidence>
<dbReference type="KEGG" id="hch:HCH_06445"/>
<evidence type="ECO:0000256" key="2">
    <source>
        <dbReference type="ARBA" id="ARBA00023043"/>
    </source>
</evidence>
<feature type="repeat" description="ANK" evidence="3">
    <location>
        <begin position="41"/>
        <end position="73"/>
    </location>
</feature>
<dbReference type="InterPro" id="IPR002110">
    <property type="entry name" value="Ankyrin_rpt"/>
</dbReference>
<feature type="repeat" description="ANK" evidence="3">
    <location>
        <begin position="173"/>
        <end position="205"/>
    </location>
</feature>
<protein>
    <submittedName>
        <fullName evidence="4">FOG: Ankyrin repeat</fullName>
    </submittedName>
</protein>
<dbReference type="SUPFAM" id="SSF48403">
    <property type="entry name" value="Ankyrin repeat"/>
    <property type="match status" value="1"/>
</dbReference>
<dbReference type="InterPro" id="IPR036770">
    <property type="entry name" value="Ankyrin_rpt-contain_sf"/>
</dbReference>
<dbReference type="PROSITE" id="PS50297">
    <property type="entry name" value="ANK_REP_REGION"/>
    <property type="match status" value="5"/>
</dbReference>